<dbReference type="Gene3D" id="2.40.10.10">
    <property type="entry name" value="Trypsin-like serine proteases"/>
    <property type="match status" value="1"/>
</dbReference>
<dbReference type="CDD" id="cd00190">
    <property type="entry name" value="Tryp_SPc"/>
    <property type="match status" value="1"/>
</dbReference>
<dbReference type="InterPro" id="IPR001254">
    <property type="entry name" value="Trypsin_dom"/>
</dbReference>
<keyword evidence="2" id="KW-0378">Hydrolase</keyword>
<dbReference type="InterPro" id="IPR018114">
    <property type="entry name" value="TRYPSIN_HIS"/>
</dbReference>
<feature type="domain" description="Peptidase S1" evidence="3">
    <location>
        <begin position="22"/>
        <end position="264"/>
    </location>
</feature>
<reference evidence="4 5" key="1">
    <citation type="submission" date="2022-12" db="EMBL/GenBank/DDBJ databases">
        <title>Chromosome-level genome of Tegillarca granosa.</title>
        <authorList>
            <person name="Kim J."/>
        </authorList>
    </citation>
    <scope>NUCLEOTIDE SEQUENCE [LARGE SCALE GENOMIC DNA]</scope>
    <source>
        <strain evidence="4">Teg-2019</strain>
        <tissue evidence="4">Adductor muscle</tissue>
    </source>
</reference>
<organism evidence="4 5">
    <name type="scientific">Tegillarca granosa</name>
    <name type="common">Malaysian cockle</name>
    <name type="synonym">Anadara granosa</name>
    <dbReference type="NCBI Taxonomy" id="220873"/>
    <lineage>
        <taxon>Eukaryota</taxon>
        <taxon>Metazoa</taxon>
        <taxon>Spiralia</taxon>
        <taxon>Lophotrochozoa</taxon>
        <taxon>Mollusca</taxon>
        <taxon>Bivalvia</taxon>
        <taxon>Autobranchia</taxon>
        <taxon>Pteriomorphia</taxon>
        <taxon>Arcoida</taxon>
        <taxon>Arcoidea</taxon>
        <taxon>Arcidae</taxon>
        <taxon>Tegillarca</taxon>
    </lineage>
</organism>
<evidence type="ECO:0000256" key="1">
    <source>
        <dbReference type="ARBA" id="ARBA00023157"/>
    </source>
</evidence>
<keyword evidence="2" id="KW-0645">Protease</keyword>
<dbReference type="PRINTS" id="PR00722">
    <property type="entry name" value="CHYMOTRYPSIN"/>
</dbReference>
<evidence type="ECO:0000313" key="5">
    <source>
        <dbReference type="Proteomes" id="UP001217089"/>
    </source>
</evidence>
<comment type="caution">
    <text evidence="4">The sequence shown here is derived from an EMBL/GenBank/DDBJ whole genome shotgun (WGS) entry which is preliminary data.</text>
</comment>
<dbReference type="SMART" id="SM00020">
    <property type="entry name" value="Tryp_SPc"/>
    <property type="match status" value="1"/>
</dbReference>
<dbReference type="EMBL" id="JARBDR010000214">
    <property type="protein sequence ID" value="KAJ8318949.1"/>
    <property type="molecule type" value="Genomic_DNA"/>
</dbReference>
<dbReference type="PANTHER" id="PTHR24252">
    <property type="entry name" value="ACROSIN-RELATED"/>
    <property type="match status" value="1"/>
</dbReference>
<dbReference type="InterPro" id="IPR033116">
    <property type="entry name" value="TRYPSIN_SER"/>
</dbReference>
<dbReference type="SUPFAM" id="SSF50494">
    <property type="entry name" value="Trypsin-like serine proteases"/>
    <property type="match status" value="1"/>
</dbReference>
<name>A0ABQ9FNS0_TEGGR</name>
<evidence type="ECO:0000259" key="3">
    <source>
        <dbReference type="PROSITE" id="PS50240"/>
    </source>
</evidence>
<keyword evidence="1" id="KW-1015">Disulfide bond</keyword>
<dbReference type="InterPro" id="IPR001314">
    <property type="entry name" value="Peptidase_S1A"/>
</dbReference>
<sequence length="268" mass="29790">MYLQYIVVCGNRPAHFVPAKRIVGGITVRPGTWPFMISLHGGPGQNFFCGASLLSHTWVLTAAHCIGSLTRNDQLTLKIGATRRDTFSEYRQIRKPKQMIHHEDYNVMTVENDIALIELAEPVYFNDYTRPVCLPKEGYTTPVGTRCYAAGWGKNSEIATEYQRAMKQVNLDIRDQESCREALKTSERPTPYKLTDRMMCAGGSIGHDACSGDSGGPLICEADETSDIWYVAGVTSWGIGCATDVPGVYTKVSLYIDWIRNTTHNALP</sequence>
<gene>
    <name evidence="4" type="ORF">KUTeg_004040</name>
</gene>
<evidence type="ECO:0000256" key="2">
    <source>
        <dbReference type="RuleBase" id="RU363034"/>
    </source>
</evidence>
<keyword evidence="2" id="KW-0720">Serine protease</keyword>
<dbReference type="PROSITE" id="PS50240">
    <property type="entry name" value="TRYPSIN_DOM"/>
    <property type="match status" value="1"/>
</dbReference>
<dbReference type="PROSITE" id="PS00134">
    <property type="entry name" value="TRYPSIN_HIS"/>
    <property type="match status" value="1"/>
</dbReference>
<dbReference type="Pfam" id="PF00089">
    <property type="entry name" value="Trypsin"/>
    <property type="match status" value="1"/>
</dbReference>
<dbReference type="Proteomes" id="UP001217089">
    <property type="component" value="Unassembled WGS sequence"/>
</dbReference>
<dbReference type="PROSITE" id="PS00135">
    <property type="entry name" value="TRYPSIN_SER"/>
    <property type="match status" value="1"/>
</dbReference>
<accession>A0ABQ9FNS0</accession>
<dbReference type="PANTHER" id="PTHR24252:SF11">
    <property type="entry name" value="ATRIAL NATRIURETIC PEPTIDE-CONVERTING ENZYME ISOFORM X1"/>
    <property type="match status" value="1"/>
</dbReference>
<protein>
    <recommendedName>
        <fullName evidence="3">Peptidase S1 domain-containing protein</fullName>
    </recommendedName>
</protein>
<keyword evidence="5" id="KW-1185">Reference proteome</keyword>
<evidence type="ECO:0000313" key="4">
    <source>
        <dbReference type="EMBL" id="KAJ8318949.1"/>
    </source>
</evidence>
<proteinExistence type="predicted"/>
<dbReference type="InterPro" id="IPR043504">
    <property type="entry name" value="Peptidase_S1_PA_chymotrypsin"/>
</dbReference>
<dbReference type="InterPro" id="IPR009003">
    <property type="entry name" value="Peptidase_S1_PA"/>
</dbReference>